<dbReference type="SUPFAM" id="SSF103007">
    <property type="entry name" value="Hypothetical protein TT1725"/>
    <property type="match status" value="1"/>
</dbReference>
<dbReference type="InterPro" id="IPR007546">
    <property type="entry name" value="DUF503"/>
</dbReference>
<reference evidence="1" key="1">
    <citation type="submission" date="2016-08" db="EMBL/GenBank/DDBJ databases">
        <authorList>
            <person name="Seilhamer J.J."/>
        </authorList>
    </citation>
    <scope>NUCLEOTIDE SEQUENCE</scope>
    <source>
        <strain evidence="1">86</strain>
    </source>
</reference>
<protein>
    <recommendedName>
        <fullName evidence="2">DUF503 domain-containing protein</fullName>
    </recommendedName>
</protein>
<proteinExistence type="predicted"/>
<organism evidence="1">
    <name type="scientific">uncultured Sporomusa sp</name>
    <dbReference type="NCBI Taxonomy" id="307249"/>
    <lineage>
        <taxon>Bacteria</taxon>
        <taxon>Bacillati</taxon>
        <taxon>Bacillota</taxon>
        <taxon>Negativicutes</taxon>
        <taxon>Selenomonadales</taxon>
        <taxon>Sporomusaceae</taxon>
        <taxon>Sporomusa</taxon>
        <taxon>environmental samples</taxon>
    </lineage>
</organism>
<dbReference type="PANTHER" id="PTHR36441">
    <property type="entry name" value="HYPOTHETICAL CYTOSOLIC PROTEIN"/>
    <property type="match status" value="1"/>
</dbReference>
<dbReference type="Gene3D" id="3.30.70.1120">
    <property type="entry name" value="TT1725-like"/>
    <property type="match status" value="1"/>
</dbReference>
<dbReference type="InterPro" id="IPR036746">
    <property type="entry name" value="TT1725-like_sf"/>
</dbReference>
<gene>
    <name evidence="1" type="ORF">KL86SPO_20187</name>
</gene>
<dbReference type="PANTHER" id="PTHR36441:SF1">
    <property type="entry name" value="DUF503 DOMAIN-CONTAINING PROTEIN"/>
    <property type="match status" value="1"/>
</dbReference>
<evidence type="ECO:0000313" key="1">
    <source>
        <dbReference type="EMBL" id="SCM78683.1"/>
    </source>
</evidence>
<name>A0A212LMC4_9FIRM</name>
<accession>A0A212LMC4</accession>
<evidence type="ECO:0008006" key="2">
    <source>
        <dbReference type="Google" id="ProtNLM"/>
    </source>
</evidence>
<sequence>MSEADAMKVVICTIELFLPDVGSLKAKRQIIKSITQRIRSRINASVAETGFQDCWQRAVIGVAMVSSSGTLLDRQVNFIRDIVDDCAEAETVEFLVEYV</sequence>
<dbReference type="EMBL" id="FMJE01000002">
    <property type="protein sequence ID" value="SCM78683.1"/>
    <property type="molecule type" value="Genomic_DNA"/>
</dbReference>
<dbReference type="Pfam" id="PF04456">
    <property type="entry name" value="DUF503"/>
    <property type="match status" value="1"/>
</dbReference>
<dbReference type="AlphaFoldDB" id="A0A212LMC4"/>